<accession>A0ABU4MJF7</accession>
<protein>
    <recommendedName>
        <fullName evidence="3">Major tail protein</fullName>
    </recommendedName>
</protein>
<dbReference type="InterPro" id="IPR058154">
    <property type="entry name" value="Bxb1_TTP-like"/>
</dbReference>
<dbReference type="Pfam" id="PF25681">
    <property type="entry name" value="Phage_TTP_17"/>
    <property type="match status" value="1"/>
</dbReference>
<proteinExistence type="predicted"/>
<sequence>MPLQDDAPIVPGTGYLYLADPDTAKPTDITDPLNPGAPWVNFGHTSREEMPEFGRDGDDPTTIGSWQNSKLRQTSPDVTYSLTFQSVQSTVDTYQLYFGAGPEKIQGDGSFRIPATPTPQIKALLMILVDGSSFLPLWHPRTSLLGSDAISLDVENFVSYPITGTFLGSTLLDGDIGEWAAILPASSS</sequence>
<gene>
    <name evidence="1" type="ORF">PV383_08950</name>
</gene>
<name>A0ABU4MJF7_9ACTN</name>
<evidence type="ECO:0008006" key="3">
    <source>
        <dbReference type="Google" id="ProtNLM"/>
    </source>
</evidence>
<comment type="caution">
    <text evidence="1">The sequence shown here is derived from an EMBL/GenBank/DDBJ whole genome shotgun (WGS) entry which is preliminary data.</text>
</comment>
<keyword evidence="2" id="KW-1185">Reference proteome</keyword>
<dbReference type="Proteomes" id="UP001282474">
    <property type="component" value="Unassembled WGS sequence"/>
</dbReference>
<organism evidence="1 2">
    <name type="scientific">Streptomyces caniscabiei</name>
    <dbReference type="NCBI Taxonomy" id="2746961"/>
    <lineage>
        <taxon>Bacteria</taxon>
        <taxon>Bacillati</taxon>
        <taxon>Actinomycetota</taxon>
        <taxon>Actinomycetes</taxon>
        <taxon>Kitasatosporales</taxon>
        <taxon>Streptomycetaceae</taxon>
        <taxon>Streptomyces</taxon>
    </lineage>
</organism>
<evidence type="ECO:0000313" key="1">
    <source>
        <dbReference type="EMBL" id="MDX3037296.1"/>
    </source>
</evidence>
<evidence type="ECO:0000313" key="2">
    <source>
        <dbReference type="Proteomes" id="UP001282474"/>
    </source>
</evidence>
<reference evidence="1 2" key="1">
    <citation type="journal article" date="2023" name="Microb. Genom.">
        <title>Mesoterricola silvestris gen. nov., sp. nov., Mesoterricola sediminis sp. nov., Geothrix oryzae sp. nov., Geothrix edaphica sp. nov., Geothrix rubra sp. nov., and Geothrix limicola sp. nov., six novel members of Acidobacteriota isolated from soils.</title>
        <authorList>
            <person name="Weisberg A.J."/>
            <person name="Pearce E."/>
            <person name="Kramer C.G."/>
            <person name="Chang J.H."/>
            <person name="Clarke C.R."/>
        </authorList>
    </citation>
    <scope>NUCLEOTIDE SEQUENCE [LARGE SCALE GENOMIC DNA]</scope>
    <source>
        <strain evidence="1 2">NE20-4-1</strain>
    </source>
</reference>
<dbReference type="RefSeq" id="WP_193383411.1">
    <property type="nucleotide sequence ID" value="NZ_JABXWI010000001.1"/>
</dbReference>
<dbReference type="EMBL" id="JARAWJ010000005">
    <property type="protein sequence ID" value="MDX3037296.1"/>
    <property type="molecule type" value="Genomic_DNA"/>
</dbReference>